<keyword evidence="2" id="KW-1185">Reference proteome</keyword>
<protein>
    <submittedName>
        <fullName evidence="1">Uncharacterized protein</fullName>
    </submittedName>
</protein>
<gene>
    <name evidence="1" type="ORF">L798_14222</name>
</gene>
<organism evidence="1 2">
    <name type="scientific">Zootermopsis nevadensis</name>
    <name type="common">Dampwood termite</name>
    <dbReference type="NCBI Taxonomy" id="136037"/>
    <lineage>
        <taxon>Eukaryota</taxon>
        <taxon>Metazoa</taxon>
        <taxon>Ecdysozoa</taxon>
        <taxon>Arthropoda</taxon>
        <taxon>Hexapoda</taxon>
        <taxon>Insecta</taxon>
        <taxon>Pterygota</taxon>
        <taxon>Neoptera</taxon>
        <taxon>Polyneoptera</taxon>
        <taxon>Dictyoptera</taxon>
        <taxon>Blattodea</taxon>
        <taxon>Blattoidea</taxon>
        <taxon>Termitoidae</taxon>
        <taxon>Termopsidae</taxon>
        <taxon>Zootermopsis</taxon>
    </lineage>
</organism>
<evidence type="ECO:0000313" key="2">
    <source>
        <dbReference type="Proteomes" id="UP000027135"/>
    </source>
</evidence>
<dbReference type="AlphaFoldDB" id="A0A067R2C5"/>
<dbReference type="InParanoid" id="A0A067R2C5"/>
<name>A0A067R2C5_ZOONE</name>
<sequence length="72" mass="8422">MFCSTKRVNFVKKLRVKDTKIFLARKLEFRREGLLTSVREDPYMELDWPPLPLKLDILDRISAAVKGRVASD</sequence>
<proteinExistence type="predicted"/>
<dbReference type="EMBL" id="KK853066">
    <property type="protein sequence ID" value="KDR11851.1"/>
    <property type="molecule type" value="Genomic_DNA"/>
</dbReference>
<reference evidence="1 2" key="1">
    <citation type="journal article" date="2014" name="Nat. Commun.">
        <title>Molecular traces of alternative social organization in a termite genome.</title>
        <authorList>
            <person name="Terrapon N."/>
            <person name="Li C."/>
            <person name="Robertson H.M."/>
            <person name="Ji L."/>
            <person name="Meng X."/>
            <person name="Booth W."/>
            <person name="Chen Z."/>
            <person name="Childers C.P."/>
            <person name="Glastad K.M."/>
            <person name="Gokhale K."/>
            <person name="Gowin J."/>
            <person name="Gronenberg W."/>
            <person name="Hermansen R.A."/>
            <person name="Hu H."/>
            <person name="Hunt B.G."/>
            <person name="Huylmans A.K."/>
            <person name="Khalil S.M."/>
            <person name="Mitchell R.D."/>
            <person name="Munoz-Torres M.C."/>
            <person name="Mustard J.A."/>
            <person name="Pan H."/>
            <person name="Reese J.T."/>
            <person name="Scharf M.E."/>
            <person name="Sun F."/>
            <person name="Vogel H."/>
            <person name="Xiao J."/>
            <person name="Yang W."/>
            <person name="Yang Z."/>
            <person name="Yang Z."/>
            <person name="Zhou J."/>
            <person name="Zhu J."/>
            <person name="Brent C.S."/>
            <person name="Elsik C.G."/>
            <person name="Goodisman M.A."/>
            <person name="Liberles D.A."/>
            <person name="Roe R.M."/>
            <person name="Vargo E.L."/>
            <person name="Vilcinskas A."/>
            <person name="Wang J."/>
            <person name="Bornberg-Bauer E."/>
            <person name="Korb J."/>
            <person name="Zhang G."/>
            <person name="Liebig J."/>
        </authorList>
    </citation>
    <scope>NUCLEOTIDE SEQUENCE [LARGE SCALE GENOMIC DNA]</scope>
    <source>
        <tissue evidence="1">Whole organism</tissue>
    </source>
</reference>
<dbReference type="Proteomes" id="UP000027135">
    <property type="component" value="Unassembled WGS sequence"/>
</dbReference>
<evidence type="ECO:0000313" key="1">
    <source>
        <dbReference type="EMBL" id="KDR11851.1"/>
    </source>
</evidence>
<accession>A0A067R2C5</accession>